<dbReference type="Gene3D" id="3.20.20.70">
    <property type="entry name" value="Aldolase class I"/>
    <property type="match status" value="1"/>
</dbReference>
<organism evidence="1 2">
    <name type="scientific">Roseibium hamelinense</name>
    <dbReference type="NCBI Taxonomy" id="150831"/>
    <lineage>
        <taxon>Bacteria</taxon>
        <taxon>Pseudomonadati</taxon>
        <taxon>Pseudomonadota</taxon>
        <taxon>Alphaproteobacteria</taxon>
        <taxon>Hyphomicrobiales</taxon>
        <taxon>Stappiaceae</taxon>
        <taxon>Roseibium</taxon>
    </lineage>
</organism>
<keyword evidence="2" id="KW-1185">Reference proteome</keyword>
<protein>
    <submittedName>
        <fullName evidence="1">Radical SAM protein with 4Fe4S-binding SPASM domain</fullName>
    </submittedName>
</protein>
<dbReference type="InterPro" id="IPR013785">
    <property type="entry name" value="Aldolase_TIM"/>
</dbReference>
<comment type="caution">
    <text evidence="1">The sequence shown here is derived from an EMBL/GenBank/DDBJ whole genome shotgun (WGS) entry which is preliminary data.</text>
</comment>
<accession>A0A562T8Y2</accession>
<proteinExistence type="predicted"/>
<reference evidence="1 2" key="1">
    <citation type="submission" date="2019-07" db="EMBL/GenBank/DDBJ databases">
        <title>Genomic Encyclopedia of Archaeal and Bacterial Type Strains, Phase II (KMG-II): from individual species to whole genera.</title>
        <authorList>
            <person name="Goeker M."/>
        </authorList>
    </citation>
    <scope>NUCLEOTIDE SEQUENCE [LARGE SCALE GENOMIC DNA]</scope>
    <source>
        <strain evidence="1 2">ATCC BAA-252</strain>
    </source>
</reference>
<evidence type="ECO:0000313" key="1">
    <source>
        <dbReference type="EMBL" id="TWI90051.1"/>
    </source>
</evidence>
<dbReference type="AlphaFoldDB" id="A0A562T8Y2"/>
<dbReference type="EMBL" id="VLLF01000002">
    <property type="protein sequence ID" value="TWI90051.1"/>
    <property type="molecule type" value="Genomic_DNA"/>
</dbReference>
<gene>
    <name evidence="1" type="ORF">JM93_01027</name>
</gene>
<evidence type="ECO:0000313" key="2">
    <source>
        <dbReference type="Proteomes" id="UP000320593"/>
    </source>
</evidence>
<dbReference type="Proteomes" id="UP000320593">
    <property type="component" value="Unassembled WGS sequence"/>
</dbReference>
<sequence>MRERTKYIDDCKKCRWHDVCEGGSPGHTHAEYGHMNEKDLFCDARMYWFDRYVEHQSRKLLGPEARIIDDVPALDQAY</sequence>
<name>A0A562T8Y2_9HYPH</name>